<comment type="caution">
    <text evidence="10">The sequence shown here is derived from an EMBL/GenBank/DDBJ whole genome shotgun (WGS) entry which is preliminary data.</text>
</comment>
<accession>A0A437QCF2</accession>
<protein>
    <recommendedName>
        <fullName evidence="2">diphosphomevalonate decarboxylase</fullName>
        <ecNumber evidence="2">4.1.1.33</ecNumber>
    </recommendedName>
</protein>
<dbReference type="InterPro" id="IPR041431">
    <property type="entry name" value="Mvd1_C"/>
</dbReference>
<evidence type="ECO:0000313" key="11">
    <source>
        <dbReference type="Proteomes" id="UP000282818"/>
    </source>
</evidence>
<keyword evidence="5" id="KW-0067">ATP-binding</keyword>
<dbReference type="EMBL" id="SACQ01000001">
    <property type="protein sequence ID" value="RVU32196.1"/>
    <property type="molecule type" value="Genomic_DNA"/>
</dbReference>
<dbReference type="AlphaFoldDB" id="A0A437QCF2"/>
<dbReference type="PANTHER" id="PTHR10977:SF3">
    <property type="entry name" value="DIPHOSPHOMEVALONATE DECARBOXYLASE"/>
    <property type="match status" value="1"/>
</dbReference>
<evidence type="ECO:0000259" key="9">
    <source>
        <dbReference type="Pfam" id="PF22700"/>
    </source>
</evidence>
<dbReference type="Pfam" id="PF22700">
    <property type="entry name" value="MVD-like_N"/>
    <property type="match status" value="1"/>
</dbReference>
<dbReference type="GO" id="GO:0019287">
    <property type="term" value="P:isopentenyl diphosphate biosynthetic process, mevalonate pathway"/>
    <property type="evidence" value="ECO:0007669"/>
    <property type="project" value="InterPro"/>
</dbReference>
<dbReference type="NCBIfam" id="TIGR01240">
    <property type="entry name" value="mevDPdecarb"/>
    <property type="match status" value="1"/>
</dbReference>
<dbReference type="Proteomes" id="UP000282818">
    <property type="component" value="Unassembled WGS sequence"/>
</dbReference>
<keyword evidence="11" id="KW-1185">Reference proteome</keyword>
<dbReference type="SUPFAM" id="SSF55060">
    <property type="entry name" value="GHMP Kinase, C-terminal domain"/>
    <property type="match status" value="1"/>
</dbReference>
<feature type="domain" description="Diphosphomevalonate decarboxylase-like N-terminal" evidence="9">
    <location>
        <begin position="44"/>
        <end position="198"/>
    </location>
</feature>
<organism evidence="10 11">
    <name type="scientific">Neptunomonas marina</name>
    <dbReference type="NCBI Taxonomy" id="1815562"/>
    <lineage>
        <taxon>Bacteria</taxon>
        <taxon>Pseudomonadati</taxon>
        <taxon>Pseudomonadota</taxon>
        <taxon>Gammaproteobacteria</taxon>
        <taxon>Oceanospirillales</taxon>
        <taxon>Oceanospirillaceae</taxon>
        <taxon>Neptunomonas</taxon>
    </lineage>
</organism>
<dbReference type="EC" id="4.1.1.33" evidence="2"/>
<dbReference type="PANTHER" id="PTHR10977">
    <property type="entry name" value="DIPHOSPHOMEVALONATE DECARBOXYLASE"/>
    <property type="match status" value="1"/>
</dbReference>
<reference evidence="10 11" key="1">
    <citation type="submission" date="2019-01" db="EMBL/GenBank/DDBJ databases">
        <authorList>
            <person name="Chen W.-M."/>
        </authorList>
    </citation>
    <scope>NUCLEOTIDE SEQUENCE [LARGE SCALE GENOMIC DNA]</scope>
    <source>
        <strain evidence="10 11">HPM-16</strain>
    </source>
</reference>
<dbReference type="GO" id="GO:0005524">
    <property type="term" value="F:ATP binding"/>
    <property type="evidence" value="ECO:0007669"/>
    <property type="project" value="UniProtKB-KW"/>
</dbReference>
<dbReference type="InterPro" id="IPR029765">
    <property type="entry name" value="Mev_diP_decarb"/>
</dbReference>
<sequence length="349" mass="38404">MCHLSLFPSISVLKEPYVLTKADVVERYLPSLLTASSEPVTCFAPSNIALCKYWGKREKELNLPVNSSLSISLGHLGTQTTLSLAEVDQVWLNGERLTDDTPFARKVIAFIDLFRRDQAVTLKVDTRNNIPTAAGLASSASGFAALSLAINQFFALDLSDDVLSAFARMGSGSASRSLFQGFVEWEMGQQEDGMDSFARPLVARWDTLRIGLVKVATGEKKVDSRSGMTRTLETASLYQAWPAQAARDISRLHSAISDKDFQLLGETAEHNALSMHATMIASWPPLVYWQPDSLAAMQKVWQLREQGIPIYFTMDAGPNLKLLFEAEYEADVLTAFGEIEVVSPFSAVP</sequence>
<evidence type="ECO:0000256" key="5">
    <source>
        <dbReference type="ARBA" id="ARBA00022840"/>
    </source>
</evidence>
<keyword evidence="7 10" id="KW-0456">Lyase</keyword>
<evidence type="ECO:0000256" key="7">
    <source>
        <dbReference type="ARBA" id="ARBA00023239"/>
    </source>
</evidence>
<keyword evidence="6" id="KW-0443">Lipid metabolism</keyword>
<evidence type="ECO:0000259" key="8">
    <source>
        <dbReference type="Pfam" id="PF18376"/>
    </source>
</evidence>
<dbReference type="InterPro" id="IPR053859">
    <property type="entry name" value="MVD-like_N"/>
</dbReference>
<dbReference type="PIRSF" id="PIRSF015950">
    <property type="entry name" value="Mev_P_decrbx"/>
    <property type="match status" value="1"/>
</dbReference>
<keyword evidence="3" id="KW-0444">Lipid biosynthesis</keyword>
<dbReference type="InterPro" id="IPR020568">
    <property type="entry name" value="Ribosomal_Su5_D2-typ_SF"/>
</dbReference>
<evidence type="ECO:0000256" key="3">
    <source>
        <dbReference type="ARBA" id="ARBA00022516"/>
    </source>
</evidence>
<dbReference type="Pfam" id="PF18376">
    <property type="entry name" value="MDD_C"/>
    <property type="match status" value="1"/>
</dbReference>
<dbReference type="GO" id="GO:0005829">
    <property type="term" value="C:cytosol"/>
    <property type="evidence" value="ECO:0007669"/>
    <property type="project" value="InterPro"/>
</dbReference>
<dbReference type="GO" id="GO:0004163">
    <property type="term" value="F:diphosphomevalonate decarboxylase activity"/>
    <property type="evidence" value="ECO:0007669"/>
    <property type="project" value="UniProtKB-EC"/>
</dbReference>
<evidence type="ECO:0000256" key="1">
    <source>
        <dbReference type="ARBA" id="ARBA00008831"/>
    </source>
</evidence>
<feature type="domain" description="Mvd1 C-terminal" evidence="8">
    <location>
        <begin position="215"/>
        <end position="336"/>
    </location>
</feature>
<dbReference type="InterPro" id="IPR014721">
    <property type="entry name" value="Ribsml_uS5_D2-typ_fold_subgr"/>
</dbReference>
<evidence type="ECO:0000313" key="10">
    <source>
        <dbReference type="EMBL" id="RVU32196.1"/>
    </source>
</evidence>
<dbReference type="Gene3D" id="3.30.230.10">
    <property type="match status" value="1"/>
</dbReference>
<keyword evidence="4" id="KW-0547">Nucleotide-binding</keyword>
<dbReference type="SUPFAM" id="SSF54211">
    <property type="entry name" value="Ribosomal protein S5 domain 2-like"/>
    <property type="match status" value="1"/>
</dbReference>
<gene>
    <name evidence="10" type="primary">mvaD</name>
    <name evidence="10" type="ORF">EOE65_00655</name>
</gene>
<evidence type="ECO:0000256" key="4">
    <source>
        <dbReference type="ARBA" id="ARBA00022741"/>
    </source>
</evidence>
<dbReference type="InterPro" id="IPR005935">
    <property type="entry name" value="Mev_decarb"/>
</dbReference>
<evidence type="ECO:0000256" key="6">
    <source>
        <dbReference type="ARBA" id="ARBA00023098"/>
    </source>
</evidence>
<dbReference type="InterPro" id="IPR036554">
    <property type="entry name" value="GHMP_kinase_C_sf"/>
</dbReference>
<dbReference type="Gene3D" id="3.30.70.890">
    <property type="entry name" value="GHMP kinase, C-terminal domain"/>
    <property type="match status" value="1"/>
</dbReference>
<evidence type="ECO:0000256" key="2">
    <source>
        <dbReference type="ARBA" id="ARBA00012296"/>
    </source>
</evidence>
<name>A0A437QCF2_9GAMM</name>
<comment type="similarity">
    <text evidence="1">Belongs to the diphosphomevalonate decarboxylase family.</text>
</comment>
<proteinExistence type="inferred from homology"/>